<reference evidence="3" key="1">
    <citation type="journal article" date="2019" name="Int. J. Syst. Evol. Microbiol.">
        <title>The Global Catalogue of Microorganisms (GCM) 10K type strain sequencing project: providing services to taxonomists for standard genome sequencing and annotation.</title>
        <authorList>
            <consortium name="The Broad Institute Genomics Platform"/>
            <consortium name="The Broad Institute Genome Sequencing Center for Infectious Disease"/>
            <person name="Wu L."/>
            <person name="Ma J."/>
        </authorList>
    </citation>
    <scope>NUCLEOTIDE SEQUENCE [LARGE SCALE GENOMIC DNA]</scope>
    <source>
        <strain evidence="3">NBRC 110044</strain>
    </source>
</reference>
<gene>
    <name evidence="2" type="ORF">GCM10007907_24910</name>
</gene>
<keyword evidence="1" id="KW-1133">Transmembrane helix</keyword>
<keyword evidence="1" id="KW-0472">Membrane</keyword>
<feature type="transmembrane region" description="Helical" evidence="1">
    <location>
        <begin position="63"/>
        <end position="81"/>
    </location>
</feature>
<sequence>MPLCADLVQGRVGNTYLNADVAGLPRAYVFLPNTTPADQCTGYLLYQAGDITSSPFVPLSHEQAGLIIGACAVVWVFGAVLREALSLIRHKEPNDE</sequence>
<evidence type="ECO:0000313" key="3">
    <source>
        <dbReference type="Proteomes" id="UP001156706"/>
    </source>
</evidence>
<protein>
    <submittedName>
        <fullName evidence="2">Uncharacterized protein</fullName>
    </submittedName>
</protein>
<keyword evidence="1" id="KW-0812">Transmembrane</keyword>
<dbReference type="RefSeq" id="WP_284196790.1">
    <property type="nucleotide sequence ID" value="NZ_BSOG01000002.1"/>
</dbReference>
<name>A0ABQ5YFD4_9NEIS</name>
<comment type="caution">
    <text evidence="2">The sequence shown here is derived from an EMBL/GenBank/DDBJ whole genome shotgun (WGS) entry which is preliminary data.</text>
</comment>
<evidence type="ECO:0000256" key="1">
    <source>
        <dbReference type="SAM" id="Phobius"/>
    </source>
</evidence>
<dbReference type="EMBL" id="BSOG01000002">
    <property type="protein sequence ID" value="GLR13701.1"/>
    <property type="molecule type" value="Genomic_DNA"/>
</dbReference>
<evidence type="ECO:0000313" key="2">
    <source>
        <dbReference type="EMBL" id="GLR13701.1"/>
    </source>
</evidence>
<accession>A0ABQ5YFD4</accession>
<proteinExistence type="predicted"/>
<organism evidence="2 3">
    <name type="scientific">Chitinimonas prasina</name>
    <dbReference type="NCBI Taxonomy" id="1434937"/>
    <lineage>
        <taxon>Bacteria</taxon>
        <taxon>Pseudomonadati</taxon>
        <taxon>Pseudomonadota</taxon>
        <taxon>Betaproteobacteria</taxon>
        <taxon>Neisseriales</taxon>
        <taxon>Chitinibacteraceae</taxon>
        <taxon>Chitinimonas</taxon>
    </lineage>
</organism>
<keyword evidence="3" id="KW-1185">Reference proteome</keyword>
<dbReference type="Proteomes" id="UP001156706">
    <property type="component" value="Unassembled WGS sequence"/>
</dbReference>